<dbReference type="EMBL" id="JAOYFB010000003">
    <property type="protein sequence ID" value="KAK4010921.1"/>
    <property type="molecule type" value="Genomic_DNA"/>
</dbReference>
<organism evidence="2 3">
    <name type="scientific">Daphnia magna</name>
    <dbReference type="NCBI Taxonomy" id="35525"/>
    <lineage>
        <taxon>Eukaryota</taxon>
        <taxon>Metazoa</taxon>
        <taxon>Ecdysozoa</taxon>
        <taxon>Arthropoda</taxon>
        <taxon>Crustacea</taxon>
        <taxon>Branchiopoda</taxon>
        <taxon>Diplostraca</taxon>
        <taxon>Cladocera</taxon>
        <taxon>Anomopoda</taxon>
        <taxon>Daphniidae</taxon>
        <taxon>Daphnia</taxon>
    </lineage>
</organism>
<keyword evidence="3" id="KW-1185">Reference proteome</keyword>
<dbReference type="Proteomes" id="UP001234178">
    <property type="component" value="Unassembled WGS sequence"/>
</dbReference>
<gene>
    <name evidence="2" type="ORF">OUZ56_020043</name>
</gene>
<name>A0ABQ9ZDD6_9CRUS</name>
<reference evidence="2 3" key="1">
    <citation type="journal article" date="2023" name="Nucleic Acids Res.">
        <title>The hologenome of Daphnia magna reveals possible DNA methylation and microbiome-mediated evolution of the host genome.</title>
        <authorList>
            <person name="Chaturvedi A."/>
            <person name="Li X."/>
            <person name="Dhandapani V."/>
            <person name="Marshall H."/>
            <person name="Kissane S."/>
            <person name="Cuenca-Cambronero M."/>
            <person name="Asole G."/>
            <person name="Calvet F."/>
            <person name="Ruiz-Romero M."/>
            <person name="Marangio P."/>
            <person name="Guigo R."/>
            <person name="Rago D."/>
            <person name="Mirbahai L."/>
            <person name="Eastwood N."/>
            <person name="Colbourne J.K."/>
            <person name="Zhou J."/>
            <person name="Mallon E."/>
            <person name="Orsini L."/>
        </authorList>
    </citation>
    <scope>NUCLEOTIDE SEQUENCE [LARGE SCALE GENOMIC DNA]</scope>
    <source>
        <strain evidence="2">LRV0_1</strain>
    </source>
</reference>
<sequence>MVSRQLGRVSQTTTQPLEVGYVGRHPRDTLSSFQAIARQLDHDWHLYPKNDSSKRFFMSSWKLCYDIVPNRSSVVERRHDVPPIARNHMTLNSFSGSKQSSTYVKEPKH</sequence>
<comment type="caution">
    <text evidence="2">The sequence shown here is derived from an EMBL/GenBank/DDBJ whole genome shotgun (WGS) entry which is preliminary data.</text>
</comment>
<evidence type="ECO:0000256" key="1">
    <source>
        <dbReference type="SAM" id="MobiDB-lite"/>
    </source>
</evidence>
<evidence type="ECO:0000313" key="3">
    <source>
        <dbReference type="Proteomes" id="UP001234178"/>
    </source>
</evidence>
<evidence type="ECO:0000313" key="2">
    <source>
        <dbReference type="EMBL" id="KAK4010921.1"/>
    </source>
</evidence>
<proteinExistence type="predicted"/>
<feature type="region of interest" description="Disordered" evidence="1">
    <location>
        <begin position="87"/>
        <end position="109"/>
    </location>
</feature>
<accession>A0ABQ9ZDD6</accession>
<protein>
    <submittedName>
        <fullName evidence="2">Uncharacterized protein</fullName>
    </submittedName>
</protein>
<feature type="compositionally biased region" description="Polar residues" evidence="1">
    <location>
        <begin position="89"/>
        <end position="103"/>
    </location>
</feature>